<evidence type="ECO:0000313" key="1">
    <source>
        <dbReference type="EMBL" id="GAL87262.1"/>
    </source>
</evidence>
<organism evidence="1 2">
    <name type="scientific">Sporocytophaga myxococcoides</name>
    <dbReference type="NCBI Taxonomy" id="153721"/>
    <lineage>
        <taxon>Bacteria</taxon>
        <taxon>Pseudomonadati</taxon>
        <taxon>Bacteroidota</taxon>
        <taxon>Cytophagia</taxon>
        <taxon>Cytophagales</taxon>
        <taxon>Cytophagaceae</taxon>
        <taxon>Sporocytophaga</taxon>
    </lineage>
</organism>
<sequence length="186" mass="21371">MNKKWSIDDIQNTWQLATKLHDGQKYGGANQGEHIEYINHIGSVVFEIMTAITMEDGMNSDLAIKCAILHDTIEDTNLSYDDILSRFGSAVANGVLALTKKENISGKREKMLDSLNRIKEQPKEIWAIKMADRISNLYAPPFYWTNEKKKEYLEEARLIHNELQAGNNYLGMRLANKITEYQKFID</sequence>
<keyword evidence="1" id="KW-0378">Hydrolase</keyword>
<protein>
    <submittedName>
        <fullName evidence="1">Metal dependent phosphohydrolase</fullName>
    </submittedName>
</protein>
<dbReference type="SUPFAM" id="SSF109604">
    <property type="entry name" value="HD-domain/PDEase-like"/>
    <property type="match status" value="1"/>
</dbReference>
<proteinExistence type="predicted"/>
<comment type="caution">
    <text evidence="1">The sequence shown here is derived from an EMBL/GenBank/DDBJ whole genome shotgun (WGS) entry which is preliminary data.</text>
</comment>
<dbReference type="STRING" id="153721.MYP_4492"/>
<evidence type="ECO:0000313" key="2">
    <source>
        <dbReference type="Proteomes" id="UP000030185"/>
    </source>
</evidence>
<reference evidence="1 2" key="1">
    <citation type="submission" date="2014-09" db="EMBL/GenBank/DDBJ databases">
        <title>Sporocytophaga myxococcoides PG-01 genome sequencing.</title>
        <authorList>
            <person name="Liu L."/>
            <person name="Gao P.J."/>
            <person name="Chen G.J."/>
            <person name="Wang L.S."/>
        </authorList>
    </citation>
    <scope>NUCLEOTIDE SEQUENCE [LARGE SCALE GENOMIC DNA]</scope>
    <source>
        <strain evidence="1 2">PG-01</strain>
    </source>
</reference>
<dbReference type="PANTHER" id="PTHR46246">
    <property type="entry name" value="GUANOSINE-3',5'-BIS(DIPHOSPHATE) 3'-PYROPHOSPHOHYDROLASE MESH1"/>
    <property type="match status" value="1"/>
</dbReference>
<dbReference type="RefSeq" id="WP_045468392.1">
    <property type="nucleotide sequence ID" value="NZ_BBLT01000012.1"/>
</dbReference>
<dbReference type="EMBL" id="BBLT01000012">
    <property type="protein sequence ID" value="GAL87262.1"/>
    <property type="molecule type" value="Genomic_DNA"/>
</dbReference>
<gene>
    <name evidence="1" type="ORF">MYP_4492</name>
</gene>
<dbReference type="OrthoDB" id="9802385at2"/>
<dbReference type="Proteomes" id="UP000030185">
    <property type="component" value="Unassembled WGS sequence"/>
</dbReference>
<keyword evidence="2" id="KW-1185">Reference proteome</keyword>
<dbReference type="AlphaFoldDB" id="A0A098LLS6"/>
<name>A0A098LLS6_9BACT</name>
<dbReference type="GO" id="GO:0008893">
    <property type="term" value="F:guanosine-3',5'-bis(diphosphate) 3'-diphosphatase activity"/>
    <property type="evidence" value="ECO:0007669"/>
    <property type="project" value="TreeGrafter"/>
</dbReference>
<dbReference type="PANTHER" id="PTHR46246:SF1">
    <property type="entry name" value="GUANOSINE-3',5'-BIS(DIPHOSPHATE) 3'-PYROPHOSPHOHYDROLASE MESH1"/>
    <property type="match status" value="1"/>
</dbReference>
<dbReference type="InterPro" id="IPR052194">
    <property type="entry name" value="MESH1"/>
</dbReference>
<dbReference type="Gene3D" id="1.10.3210.10">
    <property type="entry name" value="Hypothetical protein af1432"/>
    <property type="match status" value="1"/>
</dbReference>
<accession>A0A098LLS6</accession>
<dbReference type="eggNOG" id="COG0317">
    <property type="taxonomic scope" value="Bacteria"/>
</dbReference>